<organism evidence="1 2">
    <name type="scientific">Dreissena polymorpha</name>
    <name type="common">Zebra mussel</name>
    <name type="synonym">Mytilus polymorpha</name>
    <dbReference type="NCBI Taxonomy" id="45954"/>
    <lineage>
        <taxon>Eukaryota</taxon>
        <taxon>Metazoa</taxon>
        <taxon>Spiralia</taxon>
        <taxon>Lophotrochozoa</taxon>
        <taxon>Mollusca</taxon>
        <taxon>Bivalvia</taxon>
        <taxon>Autobranchia</taxon>
        <taxon>Heteroconchia</taxon>
        <taxon>Euheterodonta</taxon>
        <taxon>Imparidentia</taxon>
        <taxon>Neoheterodontei</taxon>
        <taxon>Myida</taxon>
        <taxon>Dreissenoidea</taxon>
        <taxon>Dreissenidae</taxon>
        <taxon>Dreissena</taxon>
    </lineage>
</organism>
<name>A0A9D4CX67_DREPO</name>
<sequence length="79" mass="8886">MSQDRVVALLQEACSLYWETTQVETILVQTLVRPTITQSVRRFLHPIVPVGREGKGATYGTRLVDMDPQVFLLVQELSG</sequence>
<dbReference type="EMBL" id="JAIWYP010000011">
    <property type="protein sequence ID" value="KAH3734957.1"/>
    <property type="molecule type" value="Genomic_DNA"/>
</dbReference>
<dbReference type="Proteomes" id="UP000828390">
    <property type="component" value="Unassembled WGS sequence"/>
</dbReference>
<comment type="caution">
    <text evidence="1">The sequence shown here is derived from an EMBL/GenBank/DDBJ whole genome shotgun (WGS) entry which is preliminary data.</text>
</comment>
<accession>A0A9D4CX67</accession>
<dbReference type="AlphaFoldDB" id="A0A9D4CX67"/>
<evidence type="ECO:0000313" key="2">
    <source>
        <dbReference type="Proteomes" id="UP000828390"/>
    </source>
</evidence>
<evidence type="ECO:0000313" key="1">
    <source>
        <dbReference type="EMBL" id="KAH3734957.1"/>
    </source>
</evidence>
<gene>
    <name evidence="1" type="ORF">DPMN_041417</name>
</gene>
<proteinExistence type="predicted"/>
<protein>
    <submittedName>
        <fullName evidence="1">Uncharacterized protein</fullName>
    </submittedName>
</protein>
<keyword evidence="2" id="KW-1185">Reference proteome</keyword>
<reference evidence="1" key="2">
    <citation type="submission" date="2020-11" db="EMBL/GenBank/DDBJ databases">
        <authorList>
            <person name="McCartney M.A."/>
            <person name="Auch B."/>
            <person name="Kono T."/>
            <person name="Mallez S."/>
            <person name="Becker A."/>
            <person name="Gohl D.M."/>
            <person name="Silverstein K.A.T."/>
            <person name="Koren S."/>
            <person name="Bechman K.B."/>
            <person name="Herman A."/>
            <person name="Abrahante J.E."/>
            <person name="Garbe J."/>
        </authorList>
    </citation>
    <scope>NUCLEOTIDE SEQUENCE</scope>
    <source>
        <strain evidence="1">Duluth1</strain>
        <tissue evidence="1">Whole animal</tissue>
    </source>
</reference>
<reference evidence="1" key="1">
    <citation type="journal article" date="2019" name="bioRxiv">
        <title>The Genome of the Zebra Mussel, Dreissena polymorpha: A Resource for Invasive Species Research.</title>
        <authorList>
            <person name="McCartney M.A."/>
            <person name="Auch B."/>
            <person name="Kono T."/>
            <person name="Mallez S."/>
            <person name="Zhang Y."/>
            <person name="Obille A."/>
            <person name="Becker A."/>
            <person name="Abrahante J.E."/>
            <person name="Garbe J."/>
            <person name="Badalamenti J.P."/>
            <person name="Herman A."/>
            <person name="Mangelson H."/>
            <person name="Liachko I."/>
            <person name="Sullivan S."/>
            <person name="Sone E.D."/>
            <person name="Koren S."/>
            <person name="Silverstein K.A.T."/>
            <person name="Beckman K.B."/>
            <person name="Gohl D.M."/>
        </authorList>
    </citation>
    <scope>NUCLEOTIDE SEQUENCE</scope>
    <source>
        <strain evidence="1">Duluth1</strain>
        <tissue evidence="1">Whole animal</tissue>
    </source>
</reference>